<dbReference type="Pfam" id="PF02195">
    <property type="entry name" value="ParB_N"/>
    <property type="match status" value="1"/>
</dbReference>
<dbReference type="InterPro" id="IPR050336">
    <property type="entry name" value="Chromosome_partition/occlusion"/>
</dbReference>
<evidence type="ECO:0000259" key="6">
    <source>
        <dbReference type="SMART" id="SM00470"/>
    </source>
</evidence>
<keyword evidence="2" id="KW-0159">Chromosome partition</keyword>
<comment type="function">
    <text evidence="4">Involved in chromosome partition. Localize to both poles of the predivisional cell following completion of DNA replication. Binds to the DNA origin of replication.</text>
</comment>
<gene>
    <name evidence="7" type="ORF">GRI97_00300</name>
</gene>
<dbReference type="SMART" id="SM00470">
    <property type="entry name" value="ParB"/>
    <property type="match status" value="1"/>
</dbReference>
<evidence type="ECO:0000256" key="3">
    <source>
        <dbReference type="ARBA" id="ARBA00023125"/>
    </source>
</evidence>
<dbReference type="CDD" id="cd16393">
    <property type="entry name" value="SPO0J_N"/>
    <property type="match status" value="1"/>
</dbReference>
<keyword evidence="8" id="KW-1185">Reference proteome</keyword>
<dbReference type="Pfam" id="PF23552">
    <property type="entry name" value="ParB_C"/>
    <property type="match status" value="1"/>
</dbReference>
<dbReference type="InterPro" id="IPR036086">
    <property type="entry name" value="ParB/Sulfiredoxin_sf"/>
</dbReference>
<protein>
    <submittedName>
        <fullName evidence="7">ParB/RepB/Spo0J family partition protein</fullName>
    </submittedName>
</protein>
<dbReference type="SUPFAM" id="SSF110849">
    <property type="entry name" value="ParB/Sulfiredoxin"/>
    <property type="match status" value="1"/>
</dbReference>
<comment type="similarity">
    <text evidence="1">Belongs to the ParB family.</text>
</comment>
<feature type="compositionally biased region" description="Low complexity" evidence="5">
    <location>
        <begin position="271"/>
        <end position="280"/>
    </location>
</feature>
<dbReference type="PANTHER" id="PTHR33375">
    <property type="entry name" value="CHROMOSOME-PARTITIONING PROTEIN PARB-RELATED"/>
    <property type="match status" value="1"/>
</dbReference>
<dbReference type="InterPro" id="IPR003115">
    <property type="entry name" value="ParB_N"/>
</dbReference>
<dbReference type="GO" id="GO:0007059">
    <property type="term" value="P:chromosome segregation"/>
    <property type="evidence" value="ECO:0007669"/>
    <property type="project" value="UniProtKB-KW"/>
</dbReference>
<dbReference type="Gene3D" id="1.10.10.2830">
    <property type="match status" value="1"/>
</dbReference>
<feature type="region of interest" description="Disordered" evidence="5">
    <location>
        <begin position="254"/>
        <end position="280"/>
    </location>
</feature>
<organism evidence="7 8">
    <name type="scientific">Croceibacterium xixiisoli</name>
    <dbReference type="NCBI Taxonomy" id="1476466"/>
    <lineage>
        <taxon>Bacteria</taxon>
        <taxon>Pseudomonadati</taxon>
        <taxon>Pseudomonadota</taxon>
        <taxon>Alphaproteobacteria</taxon>
        <taxon>Sphingomonadales</taxon>
        <taxon>Erythrobacteraceae</taxon>
        <taxon>Croceibacterium</taxon>
    </lineage>
</organism>
<evidence type="ECO:0000256" key="5">
    <source>
        <dbReference type="SAM" id="MobiDB-lite"/>
    </source>
</evidence>
<dbReference type="EMBL" id="WTYJ01000001">
    <property type="protein sequence ID" value="MXO97426.1"/>
    <property type="molecule type" value="Genomic_DNA"/>
</dbReference>
<dbReference type="SUPFAM" id="SSF109709">
    <property type="entry name" value="KorB DNA-binding domain-like"/>
    <property type="match status" value="1"/>
</dbReference>
<feature type="domain" description="ParB-like N-terminal" evidence="6">
    <location>
        <begin position="68"/>
        <end position="158"/>
    </location>
</feature>
<dbReference type="NCBIfam" id="TIGR00180">
    <property type="entry name" value="parB_part"/>
    <property type="match status" value="1"/>
</dbReference>
<evidence type="ECO:0000256" key="4">
    <source>
        <dbReference type="ARBA" id="ARBA00025472"/>
    </source>
</evidence>
<evidence type="ECO:0000256" key="2">
    <source>
        <dbReference type="ARBA" id="ARBA00022829"/>
    </source>
</evidence>
<feature type="region of interest" description="Disordered" evidence="5">
    <location>
        <begin position="1"/>
        <end position="63"/>
    </location>
</feature>
<dbReference type="OrthoDB" id="9802051at2"/>
<evidence type="ECO:0000313" key="8">
    <source>
        <dbReference type="Proteomes" id="UP000469430"/>
    </source>
</evidence>
<comment type="caution">
    <text evidence="7">The sequence shown here is derived from an EMBL/GenBank/DDBJ whole genome shotgun (WGS) entry which is preliminary data.</text>
</comment>
<dbReference type="FunFam" id="1.10.10.2830:FF:000001">
    <property type="entry name" value="Chromosome partitioning protein ParB"/>
    <property type="match status" value="1"/>
</dbReference>
<keyword evidence="3" id="KW-0238">DNA-binding</keyword>
<dbReference type="InterPro" id="IPR041468">
    <property type="entry name" value="HTH_ParB/Spo0J"/>
</dbReference>
<feature type="compositionally biased region" description="Basic and acidic residues" evidence="5">
    <location>
        <begin position="254"/>
        <end position="268"/>
    </location>
</feature>
<dbReference type="Gene3D" id="3.90.1530.30">
    <property type="match status" value="1"/>
</dbReference>
<dbReference type="RefSeq" id="WP_161389171.1">
    <property type="nucleotide sequence ID" value="NZ_JBHSCP010000001.1"/>
</dbReference>
<dbReference type="GO" id="GO:0003677">
    <property type="term" value="F:DNA binding"/>
    <property type="evidence" value="ECO:0007669"/>
    <property type="project" value="UniProtKB-KW"/>
</dbReference>
<accession>A0A6I4TNL4</accession>
<reference evidence="7 8" key="1">
    <citation type="submission" date="2019-12" db="EMBL/GenBank/DDBJ databases">
        <title>Genomic-based taxomic classification of the family Erythrobacteraceae.</title>
        <authorList>
            <person name="Xu L."/>
        </authorList>
    </citation>
    <scope>NUCLEOTIDE SEQUENCE [LARGE SCALE GENOMIC DNA]</scope>
    <source>
        <strain evidence="7 8">S36</strain>
    </source>
</reference>
<dbReference type="Pfam" id="PF17762">
    <property type="entry name" value="HTH_ParB"/>
    <property type="match status" value="1"/>
</dbReference>
<sequence length="332" mass="36371">MTSEETKAAESAAPAPAPARRKLGKGLGALLGDVRREQPLSRPTNGLGGEAGDDAAGDQGIRTSDGLANLPVALIEPHPEQPRRHFDEEALNELAASIASRGVIQPVIVRPIAGGRYQLVAGERRWRAAQKARLHEIPALIRELAERDVMALALIENIQREDLNPVEEARAYQRLAEFEEMTQAEIARLVEKSRSHVANLQRLLSLPAVVLDHVEQGRLDMGHARALIGHEQAEELAERAITQKLTVRDVEKLARRKPAENGGGERRQARQARSSSAQDADIAAVENHLEEFLGLPVKIAIDDDPKQGSVTIRYRTLDQLDLICQRLTGGDI</sequence>
<dbReference type="InterPro" id="IPR004437">
    <property type="entry name" value="ParB/RepB/Spo0J"/>
</dbReference>
<dbReference type="InterPro" id="IPR057240">
    <property type="entry name" value="ParB_dimer_C"/>
</dbReference>
<dbReference type="PANTHER" id="PTHR33375:SF1">
    <property type="entry name" value="CHROMOSOME-PARTITIONING PROTEIN PARB-RELATED"/>
    <property type="match status" value="1"/>
</dbReference>
<proteinExistence type="inferred from homology"/>
<evidence type="ECO:0000313" key="7">
    <source>
        <dbReference type="EMBL" id="MXO97426.1"/>
    </source>
</evidence>
<dbReference type="AlphaFoldDB" id="A0A6I4TNL4"/>
<evidence type="ECO:0000256" key="1">
    <source>
        <dbReference type="ARBA" id="ARBA00006295"/>
    </source>
</evidence>
<dbReference type="Proteomes" id="UP000469430">
    <property type="component" value="Unassembled WGS sequence"/>
</dbReference>
<dbReference type="GO" id="GO:0005694">
    <property type="term" value="C:chromosome"/>
    <property type="evidence" value="ECO:0007669"/>
    <property type="project" value="TreeGrafter"/>
</dbReference>
<name>A0A6I4TNL4_9SPHN</name>
<dbReference type="FunFam" id="3.90.1530.30:FF:000001">
    <property type="entry name" value="Chromosome partitioning protein ParB"/>
    <property type="match status" value="1"/>
</dbReference>